<dbReference type="RefSeq" id="WP_345463014.1">
    <property type="nucleotide sequence ID" value="NZ_BAABRP010000003.1"/>
</dbReference>
<dbReference type="EC" id="2.1.1.72" evidence="1"/>
<comment type="catalytic activity">
    <reaction evidence="4">
        <text>a 2'-deoxyadenosine in DNA + S-adenosyl-L-methionine = an N(6)-methyl-2'-deoxyadenosine in DNA + S-adenosyl-L-homocysteine + H(+)</text>
        <dbReference type="Rhea" id="RHEA:15197"/>
        <dbReference type="Rhea" id="RHEA-COMP:12418"/>
        <dbReference type="Rhea" id="RHEA-COMP:12419"/>
        <dbReference type="ChEBI" id="CHEBI:15378"/>
        <dbReference type="ChEBI" id="CHEBI:57856"/>
        <dbReference type="ChEBI" id="CHEBI:59789"/>
        <dbReference type="ChEBI" id="CHEBI:90615"/>
        <dbReference type="ChEBI" id="CHEBI:90616"/>
        <dbReference type="EC" id="2.1.1.72"/>
    </reaction>
</comment>
<dbReference type="InterPro" id="IPR050953">
    <property type="entry name" value="N4_N6_ade-DNA_methylase"/>
</dbReference>
<evidence type="ECO:0000259" key="5">
    <source>
        <dbReference type="Pfam" id="PF12950"/>
    </source>
</evidence>
<keyword evidence="3" id="KW-0808">Transferase</keyword>
<evidence type="ECO:0000256" key="1">
    <source>
        <dbReference type="ARBA" id="ARBA00011900"/>
    </source>
</evidence>
<evidence type="ECO:0000256" key="3">
    <source>
        <dbReference type="ARBA" id="ARBA00022679"/>
    </source>
</evidence>
<accession>A0ABP9W6H5</accession>
<name>A0ABP9W6H5_9DEIO</name>
<evidence type="ECO:0000313" key="7">
    <source>
        <dbReference type="Proteomes" id="UP001401887"/>
    </source>
</evidence>
<organism evidence="6 7">
    <name type="scientific">Deinococcus carri</name>
    <dbReference type="NCBI Taxonomy" id="1211323"/>
    <lineage>
        <taxon>Bacteria</taxon>
        <taxon>Thermotogati</taxon>
        <taxon>Deinococcota</taxon>
        <taxon>Deinococci</taxon>
        <taxon>Deinococcales</taxon>
        <taxon>Deinococcaceae</taxon>
        <taxon>Deinococcus</taxon>
    </lineage>
</organism>
<evidence type="ECO:0000256" key="4">
    <source>
        <dbReference type="ARBA" id="ARBA00047942"/>
    </source>
</evidence>
<dbReference type="PANTHER" id="PTHR33841:SF1">
    <property type="entry name" value="DNA METHYLTRANSFERASE A"/>
    <property type="match status" value="1"/>
</dbReference>
<proteinExistence type="predicted"/>
<dbReference type="Pfam" id="PF12950">
    <property type="entry name" value="TaqI_C"/>
    <property type="match status" value="1"/>
</dbReference>
<keyword evidence="7" id="KW-1185">Reference proteome</keyword>
<comment type="caution">
    <text evidence="6">The sequence shown here is derived from an EMBL/GenBank/DDBJ whole genome shotgun (WGS) entry which is preliminary data.</text>
</comment>
<dbReference type="Proteomes" id="UP001401887">
    <property type="component" value="Unassembled WGS sequence"/>
</dbReference>
<evidence type="ECO:0000313" key="6">
    <source>
        <dbReference type="EMBL" id="GAA5512696.1"/>
    </source>
</evidence>
<dbReference type="EMBL" id="BAABRP010000003">
    <property type="protein sequence ID" value="GAA5512696.1"/>
    <property type="molecule type" value="Genomic_DNA"/>
</dbReference>
<dbReference type="InterPro" id="IPR025931">
    <property type="entry name" value="TaqI_C"/>
</dbReference>
<gene>
    <name evidence="6" type="ORF">Dcar01_01414</name>
</gene>
<reference evidence="6 7" key="1">
    <citation type="submission" date="2024-02" db="EMBL/GenBank/DDBJ databases">
        <title>Deinococcus carri NBRC 110142.</title>
        <authorList>
            <person name="Ichikawa N."/>
            <person name="Katano-Makiyama Y."/>
            <person name="Hidaka K."/>
        </authorList>
    </citation>
    <scope>NUCLEOTIDE SEQUENCE [LARGE SCALE GENOMIC DNA]</scope>
    <source>
        <strain evidence="6 7">NBRC 110142</strain>
    </source>
</reference>
<evidence type="ECO:0000256" key="2">
    <source>
        <dbReference type="ARBA" id="ARBA00022603"/>
    </source>
</evidence>
<keyword evidence="2" id="KW-0489">Methyltransferase</keyword>
<sequence length="223" mass="26196">MIDEQTRTQLIEKDPKSADLIRPLAVGDDVRRWHIRDKKRYLIFTRRGIEIEKYPAILAHLDQFRERLEPRPKDWDESERWPGRKAGTYKWYEIQDDIAYFQEFGKPKIIYPDMAQEPRFTLDYSGTFFGNTAYMIAIEDKYLLGVLNSAPFWNLCLQSFAVFKGNTLRIFKQDLESMPIPVATEECRQEIIALVDILLSNPKADRLLLEKTISNLVSKLYGL</sequence>
<protein>
    <recommendedName>
        <fullName evidence="1">site-specific DNA-methyltransferase (adenine-specific)</fullName>
        <ecNumber evidence="1">2.1.1.72</ecNumber>
    </recommendedName>
</protein>
<feature type="domain" description="TaqI-like C-terminal specificity" evidence="5">
    <location>
        <begin position="23"/>
        <end position="180"/>
    </location>
</feature>
<dbReference type="PANTHER" id="PTHR33841">
    <property type="entry name" value="DNA METHYLTRANSFERASE YEEA-RELATED"/>
    <property type="match status" value="1"/>
</dbReference>